<reference evidence="2 4" key="2">
    <citation type="submission" date="2018-06" db="EMBL/GenBank/DDBJ databases">
        <authorList>
            <consortium name="Pathogen Informatics"/>
            <person name="Doyle S."/>
        </authorList>
    </citation>
    <scope>NUCLEOTIDE SEQUENCE [LARGE SCALE GENOMIC DNA]</scope>
    <source>
        <strain evidence="2 4">NCTC8129</strain>
    </source>
</reference>
<evidence type="ECO:0000313" key="4">
    <source>
        <dbReference type="Proteomes" id="UP000254070"/>
    </source>
</evidence>
<protein>
    <submittedName>
        <fullName evidence="2">ABC superfamily ATP binding cassette transporter, ABC protein</fullName>
    </submittedName>
</protein>
<dbReference type="Gene3D" id="3.40.50.300">
    <property type="entry name" value="P-loop containing nucleotide triphosphate hydrolases"/>
    <property type="match status" value="1"/>
</dbReference>
<name>A0A367CEL2_9ENTE</name>
<dbReference type="InterPro" id="IPR027417">
    <property type="entry name" value="P-loop_NTPase"/>
</dbReference>
<dbReference type="Proteomes" id="UP000252797">
    <property type="component" value="Unassembled WGS sequence"/>
</dbReference>
<sequence length="169" mass="19802">MTPFDRTLSNGKLTAILYQKSDHNNLELLKELKKQVFLTSKNEPLLVQKDWPLFPYLKVKDQVLLNIPENKQSRLMFQEELNVDSFLLDQEPDDLTLFEKIKLQLLHALLAKKQQIILEDFFDLLTVAETQELLDLLERLVKKQNVALLLLTHDETIARSQYVDSLQDK</sequence>
<dbReference type="RefSeq" id="WP_081135716.1">
    <property type="nucleotide sequence ID" value="NZ_CABGLT010000002.1"/>
</dbReference>
<dbReference type="GeneID" id="56744419"/>
<organism evidence="1 3">
    <name type="scientific">Enterococcus durans</name>
    <dbReference type="NCBI Taxonomy" id="53345"/>
    <lineage>
        <taxon>Bacteria</taxon>
        <taxon>Bacillati</taxon>
        <taxon>Bacillota</taxon>
        <taxon>Bacilli</taxon>
        <taxon>Lactobacillales</taxon>
        <taxon>Enterococcaceae</taxon>
        <taxon>Enterococcus</taxon>
    </lineage>
</organism>
<dbReference type="Proteomes" id="UP000254070">
    <property type="component" value="Unassembled WGS sequence"/>
</dbReference>
<dbReference type="EMBL" id="LEPB01000004">
    <property type="protein sequence ID" value="RCA11071.1"/>
    <property type="molecule type" value="Genomic_DNA"/>
</dbReference>
<evidence type="ECO:0000313" key="3">
    <source>
        <dbReference type="Proteomes" id="UP000252797"/>
    </source>
</evidence>
<dbReference type="STRING" id="53345.LIU_10105"/>
<dbReference type="AlphaFoldDB" id="A0A367CEL2"/>
<evidence type="ECO:0000313" key="1">
    <source>
        <dbReference type="EMBL" id="RCA11071.1"/>
    </source>
</evidence>
<dbReference type="SUPFAM" id="SSF52540">
    <property type="entry name" value="P-loop containing nucleoside triphosphate hydrolases"/>
    <property type="match status" value="1"/>
</dbReference>
<evidence type="ECO:0000313" key="2">
    <source>
        <dbReference type="EMBL" id="STP30657.1"/>
    </source>
</evidence>
<gene>
    <name evidence="1" type="ORF">EA71_01826</name>
    <name evidence="2" type="ORF">NCTC8129_02909</name>
</gene>
<proteinExistence type="predicted"/>
<dbReference type="EMBL" id="UGIF01000002">
    <property type="protein sequence ID" value="STP30657.1"/>
    <property type="molecule type" value="Genomic_DNA"/>
</dbReference>
<accession>A0A367CEL2</accession>
<reference evidence="1 3" key="1">
    <citation type="submission" date="2015-06" db="EMBL/GenBank/DDBJ databases">
        <title>The Genome Sequence of Enterococcus durans 4EA1.</title>
        <authorList>
            <consortium name="The Broad Institute Genomics Platform"/>
            <consortium name="The Broad Institute Genome Sequencing Center for Infectious Disease"/>
            <person name="Earl A.M."/>
            <person name="Van Tyne D."/>
            <person name="Lebreton F."/>
            <person name="Saavedra J.T."/>
            <person name="Gilmore M.S."/>
            <person name="Manson Mcguire A."/>
            <person name="Clock S."/>
            <person name="Crupain M."/>
            <person name="Rangan U."/>
            <person name="Young S."/>
            <person name="Abouelleil A."/>
            <person name="Cao P."/>
            <person name="Chapman S.B."/>
            <person name="Griggs A."/>
            <person name="Priest M."/>
            <person name="Shea T."/>
            <person name="Wortman J."/>
            <person name="Nusbaum C."/>
            <person name="Birren B."/>
        </authorList>
    </citation>
    <scope>NUCLEOTIDE SEQUENCE [LARGE SCALE GENOMIC DNA]</scope>
    <source>
        <strain evidence="1 3">4EA1</strain>
    </source>
</reference>